<evidence type="ECO:0000256" key="10">
    <source>
        <dbReference type="ARBA" id="ARBA00023242"/>
    </source>
</evidence>
<dbReference type="PANTHER" id="PTHR11079:SF190">
    <property type="entry name" value="CYTOSINE DEAMINASE"/>
    <property type="match status" value="1"/>
</dbReference>
<reference evidence="18 19" key="1">
    <citation type="submission" date="2020-06" db="EMBL/GenBank/DDBJ databases">
        <title>The yeast mating-type switching endonuclease HO is a domesticated member of an unorthodox homing genetic element family.</title>
        <authorList>
            <person name="Coughlan A.Y."/>
            <person name="Lombardi L."/>
            <person name="Braun-Galleani S."/>
            <person name="Martos A.R."/>
            <person name="Galeote V."/>
            <person name="Bigey F."/>
            <person name="Dequin S."/>
            <person name="Byrne K.P."/>
            <person name="Wolfe K.H."/>
        </authorList>
    </citation>
    <scope>NUCLEOTIDE SEQUENCE [LARGE SCALE GENOMIC DNA]</scope>
    <source>
        <strain evidence="18 19">CBS764</strain>
    </source>
</reference>
<evidence type="ECO:0000256" key="7">
    <source>
        <dbReference type="ARBA" id="ARBA00022723"/>
    </source>
</evidence>
<dbReference type="GO" id="GO:0019858">
    <property type="term" value="P:cytosine metabolic process"/>
    <property type="evidence" value="ECO:0007669"/>
    <property type="project" value="UniProtKB-ARBA"/>
</dbReference>
<feature type="domain" description="CMP/dCMP-type deaminase" evidence="17">
    <location>
        <begin position="6"/>
        <end position="126"/>
    </location>
</feature>
<evidence type="ECO:0000256" key="4">
    <source>
        <dbReference type="ARBA" id="ARBA00006576"/>
    </source>
</evidence>
<dbReference type="FunFam" id="3.40.140.10:FF:000016">
    <property type="entry name" value="Cytosine deaminase"/>
    <property type="match status" value="1"/>
</dbReference>
<comment type="subcellular location">
    <subcellularLocation>
        <location evidence="3">Cytoplasm</location>
    </subcellularLocation>
    <subcellularLocation>
        <location evidence="2">Nucleus</location>
    </subcellularLocation>
</comment>
<comment type="catalytic activity">
    <reaction evidence="11">
        <text>cytosine + H2O + H(+) = uracil + NH4(+)</text>
        <dbReference type="Rhea" id="RHEA:20605"/>
        <dbReference type="ChEBI" id="CHEBI:15377"/>
        <dbReference type="ChEBI" id="CHEBI:15378"/>
        <dbReference type="ChEBI" id="CHEBI:16040"/>
        <dbReference type="ChEBI" id="CHEBI:17568"/>
        <dbReference type="ChEBI" id="CHEBI:28938"/>
        <dbReference type="EC" id="3.5.4.1"/>
    </reaction>
</comment>
<evidence type="ECO:0000256" key="14">
    <source>
        <dbReference type="ARBA" id="ARBA00066550"/>
    </source>
</evidence>
<protein>
    <recommendedName>
        <fullName evidence="15">Cytosine deaminase</fullName>
        <ecNumber evidence="14">3.5.4.1</ecNumber>
    </recommendedName>
    <alternativeName>
        <fullName evidence="16">Cytosine aminohydrolase</fullName>
    </alternativeName>
</protein>
<comment type="similarity">
    <text evidence="4">Belongs to the cytidine and deoxycytidylate deaminase family.</text>
</comment>
<evidence type="ECO:0000256" key="1">
    <source>
        <dbReference type="ARBA" id="ARBA00001947"/>
    </source>
</evidence>
<dbReference type="InterPro" id="IPR016192">
    <property type="entry name" value="APOBEC/CMP_deaminase_Zn-bd"/>
</dbReference>
<dbReference type="PROSITE" id="PS00903">
    <property type="entry name" value="CYT_DCMP_DEAMINASES_1"/>
    <property type="match status" value="1"/>
</dbReference>
<keyword evidence="7" id="KW-0479">Metal-binding</keyword>
<keyword evidence="10" id="KW-0539">Nucleus</keyword>
<evidence type="ECO:0000256" key="16">
    <source>
        <dbReference type="ARBA" id="ARBA00084039"/>
    </source>
</evidence>
<dbReference type="AlphaFoldDB" id="A0A7G3ZCX9"/>
<dbReference type="SUPFAM" id="SSF53927">
    <property type="entry name" value="Cytidine deaminase-like"/>
    <property type="match status" value="1"/>
</dbReference>
<comment type="cofactor">
    <cofactor evidence="1">
        <name>Zn(2+)</name>
        <dbReference type="ChEBI" id="CHEBI:29105"/>
    </cofactor>
</comment>
<dbReference type="GO" id="GO:0008835">
    <property type="term" value="F:diaminohydroxyphosphoribosylaminopyrimidine deaminase activity"/>
    <property type="evidence" value="ECO:0007669"/>
    <property type="project" value="TreeGrafter"/>
</dbReference>
<evidence type="ECO:0000256" key="15">
    <source>
        <dbReference type="ARBA" id="ARBA00074321"/>
    </source>
</evidence>
<dbReference type="Gene3D" id="3.40.140.10">
    <property type="entry name" value="Cytidine Deaminase, domain 2"/>
    <property type="match status" value="1"/>
</dbReference>
<keyword evidence="8" id="KW-0378">Hydrolase</keyword>
<evidence type="ECO:0000256" key="13">
    <source>
        <dbReference type="ARBA" id="ARBA00060700"/>
    </source>
</evidence>
<name>A0A7G3ZCX9_9SACH</name>
<keyword evidence="19" id="KW-1185">Reference proteome</keyword>
<dbReference type="RefSeq" id="XP_037138040.1">
    <property type="nucleotide sequence ID" value="XM_037282145.1"/>
</dbReference>
<evidence type="ECO:0000256" key="2">
    <source>
        <dbReference type="ARBA" id="ARBA00004123"/>
    </source>
</evidence>
<dbReference type="InterPro" id="IPR002125">
    <property type="entry name" value="CMP_dCMP_dom"/>
</dbReference>
<evidence type="ECO:0000256" key="3">
    <source>
        <dbReference type="ARBA" id="ARBA00004496"/>
    </source>
</evidence>
<dbReference type="CDD" id="cd00786">
    <property type="entry name" value="cytidine_deaminase-like"/>
    <property type="match status" value="1"/>
</dbReference>
<proteinExistence type="inferred from homology"/>
<dbReference type="EC" id="3.5.4.1" evidence="14"/>
<dbReference type="GeneID" id="59324484"/>
<evidence type="ECO:0000256" key="11">
    <source>
        <dbReference type="ARBA" id="ARBA00050113"/>
    </source>
</evidence>
<dbReference type="GO" id="GO:0008270">
    <property type="term" value="F:zinc ion binding"/>
    <property type="evidence" value="ECO:0007669"/>
    <property type="project" value="InterPro"/>
</dbReference>
<evidence type="ECO:0000313" key="19">
    <source>
        <dbReference type="Proteomes" id="UP000515788"/>
    </source>
</evidence>
<dbReference type="PROSITE" id="PS51747">
    <property type="entry name" value="CYT_DCMP_DEAMINASES_2"/>
    <property type="match status" value="1"/>
</dbReference>
<comment type="subunit">
    <text evidence="5">Homodimer.</text>
</comment>
<evidence type="ECO:0000256" key="6">
    <source>
        <dbReference type="ARBA" id="ARBA00022490"/>
    </source>
</evidence>
<dbReference type="GO" id="GO:0005737">
    <property type="term" value="C:cytoplasm"/>
    <property type="evidence" value="ECO:0007669"/>
    <property type="project" value="UniProtKB-SubCell"/>
</dbReference>
<dbReference type="GO" id="GO:0004131">
    <property type="term" value="F:cytosine deaminase activity"/>
    <property type="evidence" value="ECO:0007669"/>
    <property type="project" value="UniProtKB-EC"/>
</dbReference>
<organism evidence="18 19">
    <name type="scientific">Torulaspora globosa</name>
    <dbReference type="NCBI Taxonomy" id="48254"/>
    <lineage>
        <taxon>Eukaryota</taxon>
        <taxon>Fungi</taxon>
        <taxon>Dikarya</taxon>
        <taxon>Ascomycota</taxon>
        <taxon>Saccharomycotina</taxon>
        <taxon>Saccharomycetes</taxon>
        <taxon>Saccharomycetales</taxon>
        <taxon>Saccharomycetaceae</taxon>
        <taxon>Torulaspora</taxon>
    </lineage>
</organism>
<evidence type="ECO:0000256" key="5">
    <source>
        <dbReference type="ARBA" id="ARBA00011738"/>
    </source>
</evidence>
<evidence type="ECO:0000259" key="17">
    <source>
        <dbReference type="PROSITE" id="PS51747"/>
    </source>
</evidence>
<dbReference type="GO" id="GO:0046087">
    <property type="term" value="P:cytidine metabolic process"/>
    <property type="evidence" value="ECO:0007669"/>
    <property type="project" value="TreeGrafter"/>
</dbReference>
<evidence type="ECO:0000313" key="18">
    <source>
        <dbReference type="EMBL" id="QLL31365.1"/>
    </source>
</evidence>
<accession>A0A7G3ZCX9</accession>
<comment type="pathway">
    <text evidence="13">Pyrimidine metabolism; UMP biosynthesis via salvage pathway; uracil from cytosine: step 1/1.</text>
</comment>
<dbReference type="Proteomes" id="UP000515788">
    <property type="component" value="Chromosome 2"/>
</dbReference>
<dbReference type="GO" id="GO:0005634">
    <property type="term" value="C:nucleus"/>
    <property type="evidence" value="ECO:0007669"/>
    <property type="project" value="UniProtKB-SubCell"/>
</dbReference>
<dbReference type="KEGG" id="tgb:HG536_0B02280"/>
<keyword evidence="9" id="KW-0862">Zinc</keyword>
<dbReference type="OrthoDB" id="408702at2759"/>
<evidence type="ECO:0000256" key="12">
    <source>
        <dbReference type="ARBA" id="ARBA00056232"/>
    </source>
</evidence>
<dbReference type="EMBL" id="CP059247">
    <property type="protein sequence ID" value="QLL31365.1"/>
    <property type="molecule type" value="Genomic_DNA"/>
</dbReference>
<dbReference type="InterPro" id="IPR016193">
    <property type="entry name" value="Cytidine_deaminase-like"/>
</dbReference>
<gene>
    <name evidence="18" type="ORF">HG536_0B02280</name>
</gene>
<dbReference type="GO" id="GO:0008655">
    <property type="term" value="P:pyrimidine-containing compound salvage"/>
    <property type="evidence" value="ECO:0007669"/>
    <property type="project" value="TreeGrafter"/>
</dbReference>
<comment type="function">
    <text evidence="12">Catalyzes the hydrolytic deamination of cytosine to uracil or 5-methylcytosine to thymine. Is involved in the pyrimidine salvage pathway, which allows the cell to utilize cytosine for pyrimidine nucleotide synthesis.</text>
</comment>
<evidence type="ECO:0000256" key="9">
    <source>
        <dbReference type="ARBA" id="ARBA00022833"/>
    </source>
</evidence>
<keyword evidence="6" id="KW-0963">Cytoplasm</keyword>
<dbReference type="PANTHER" id="PTHR11079">
    <property type="entry name" value="CYTOSINE DEAMINASE FAMILY MEMBER"/>
    <property type="match status" value="1"/>
</dbReference>
<dbReference type="Pfam" id="PF00383">
    <property type="entry name" value="dCMP_cyt_deam_1"/>
    <property type="match status" value="1"/>
</dbReference>
<sequence length="155" mass="17144">MSTVGKYDQIGMDIAYEEAAKGLAEGGVPIGGCLINDEDGTVLGRGHNMRFQKGSATLHGEISTLENCGRLPGHVYKRTTLYTTLSPCDMCTGAIIMYGIPRCVVGENVNFKSPGEEYLRSRGHEVVVVDDERCKKIMRKFISERPHDWFEDIGE</sequence>
<evidence type="ECO:0000256" key="8">
    <source>
        <dbReference type="ARBA" id="ARBA00022801"/>
    </source>
</evidence>